<evidence type="ECO:0000313" key="7">
    <source>
        <dbReference type="EMBL" id="BCL62708.1"/>
    </source>
</evidence>
<dbReference type="InterPro" id="IPR000241">
    <property type="entry name" value="RlmKL-like_Mtase"/>
</dbReference>
<dbReference type="NCBIfam" id="NF008748">
    <property type="entry name" value="PRK11783.1"/>
    <property type="match status" value="1"/>
</dbReference>
<evidence type="ECO:0000259" key="6">
    <source>
        <dbReference type="Pfam" id="PF10672"/>
    </source>
</evidence>
<dbReference type="PIRSF" id="PIRSF037618">
    <property type="entry name" value="RNA_Mtase_bacteria_prd"/>
    <property type="match status" value="1"/>
</dbReference>
<dbReference type="Pfam" id="PF10672">
    <property type="entry name" value="Methyltrans_SAM"/>
    <property type="match status" value="1"/>
</dbReference>
<dbReference type="InterPro" id="IPR017244">
    <property type="entry name" value="23SrRNA_methyltr_KL"/>
</dbReference>
<name>A0A8D5FP56_9BACT</name>
<dbReference type="PANTHER" id="PTHR43042">
    <property type="entry name" value="SAM-DEPENDENT METHYLTRANSFERASE"/>
    <property type="match status" value="1"/>
</dbReference>
<keyword evidence="1" id="KW-0963">Cytoplasm</keyword>
<evidence type="ECO:0000256" key="2">
    <source>
        <dbReference type="ARBA" id="ARBA00022603"/>
    </source>
</evidence>
<keyword evidence="2" id="KW-0489">Methyltransferase</keyword>
<dbReference type="RefSeq" id="WP_228855039.1">
    <property type="nucleotide sequence ID" value="NZ_AP024086.1"/>
</dbReference>
<organism evidence="7 8">
    <name type="scientific">Desulfomarina profundi</name>
    <dbReference type="NCBI Taxonomy" id="2772557"/>
    <lineage>
        <taxon>Bacteria</taxon>
        <taxon>Pseudomonadati</taxon>
        <taxon>Thermodesulfobacteriota</taxon>
        <taxon>Desulfobulbia</taxon>
        <taxon>Desulfobulbales</taxon>
        <taxon>Desulfobulbaceae</taxon>
        <taxon>Desulfomarina</taxon>
    </lineage>
</organism>
<accession>A0A8D5FP56</accession>
<dbReference type="InterPro" id="IPR019614">
    <property type="entry name" value="SAM-dep_methyl-trfase"/>
</dbReference>
<gene>
    <name evidence="7" type="ORF">DGMP_34010</name>
</gene>
<dbReference type="GO" id="GO:0032259">
    <property type="term" value="P:methylation"/>
    <property type="evidence" value="ECO:0007669"/>
    <property type="project" value="UniProtKB-KW"/>
</dbReference>
<proteinExistence type="predicted"/>
<feature type="domain" description="S-adenosylmethionine-dependent methyltransferase" evidence="6">
    <location>
        <begin position="318"/>
        <end position="475"/>
    </location>
</feature>
<keyword evidence="4" id="KW-0949">S-adenosyl-L-methionine</keyword>
<dbReference type="AlphaFoldDB" id="A0A8D5FP56"/>
<sequence>MAESSKPLLDPMCGTGTILIEAALMFGDSAPGLSRSYFGFMGWLQHDSKLWQGLVDEAVFREEAGLARKWPVMIGYDCDPVVIKSARENISRAGLEEKITIKRAELATLQSPATQGMILSNLPYGERLSEVEQVSWLYRAFGRKCSLSFPGWDVGVFISNADLGDRFNLVWKKRFHLFNGSLPCRLLVGRIDRSPPTSFLWNLPQQERTDNEFANRLRKNLKKTIRWAAKESVFCFRIYDRDLPEYNISIDLYEKWVHIQEYAPPKTIDRELARKRFKLAVRQVRDVLGVRSDRIFIKTRERQKGKKQYQKKSNKRKLYEVREGACSFLVNFTDYLDTGLFLDHRPIRERIFRVAGGRKFLNLFGYTGSATLQAAAGGAVMTTTVDLSATYTEWSRLNLALNGFCEGTHRIIRADGMDWLRQDKGKYGLIFVDPPTFSNTRKEKRFFDIQRDHFQLIKLAMSRLEPSGILFFSTNFRKFSLDPRLQELFFLRDISKDTIPFDFSRNSKIHKCWEVRNTDSQKRQ</sequence>
<dbReference type="Pfam" id="PF01170">
    <property type="entry name" value="UPF0020"/>
    <property type="match status" value="1"/>
</dbReference>
<keyword evidence="3" id="KW-0808">Transferase</keyword>
<dbReference type="PROSITE" id="PS01261">
    <property type="entry name" value="UPF0020"/>
    <property type="match status" value="1"/>
</dbReference>
<protein>
    <submittedName>
        <fullName evidence="7">Uncharacterized protein</fullName>
    </submittedName>
</protein>
<reference evidence="7" key="1">
    <citation type="submission" date="2020-09" db="EMBL/GenBank/DDBJ databases">
        <title>Desulfogranum mesoprofundum gen. nov., sp. nov., a novel mesophilic, sulfate-reducing chemolithoautotroph isolated from a deep-sea hydrothermal vent chimney in the Suiyo Seamount.</title>
        <authorList>
            <person name="Hashimoto Y."/>
            <person name="Nakagawa S."/>
        </authorList>
    </citation>
    <scope>NUCLEOTIDE SEQUENCE</scope>
    <source>
        <strain evidence="7">KT2</strain>
    </source>
</reference>
<evidence type="ECO:0000259" key="5">
    <source>
        <dbReference type="Pfam" id="PF01170"/>
    </source>
</evidence>
<keyword evidence="8" id="KW-1185">Reference proteome</keyword>
<evidence type="ECO:0000256" key="1">
    <source>
        <dbReference type="ARBA" id="ARBA00022490"/>
    </source>
</evidence>
<evidence type="ECO:0000256" key="3">
    <source>
        <dbReference type="ARBA" id="ARBA00022679"/>
    </source>
</evidence>
<dbReference type="CDD" id="cd02440">
    <property type="entry name" value="AdoMet_MTases"/>
    <property type="match status" value="1"/>
</dbReference>
<dbReference type="KEGG" id="dbk:DGMP_34010"/>
<dbReference type="Proteomes" id="UP000826725">
    <property type="component" value="Chromosome"/>
</dbReference>
<dbReference type="InterPro" id="IPR053943">
    <property type="entry name" value="RlmKL-like_Mtase_CS"/>
</dbReference>
<dbReference type="EMBL" id="AP024086">
    <property type="protein sequence ID" value="BCL62708.1"/>
    <property type="molecule type" value="Genomic_DNA"/>
</dbReference>
<feature type="domain" description="Ribosomal RNA large subunit methyltransferase K/L-like methyltransferase" evidence="5">
    <location>
        <begin position="5"/>
        <end position="185"/>
    </location>
</feature>
<evidence type="ECO:0000313" key="8">
    <source>
        <dbReference type="Proteomes" id="UP000826725"/>
    </source>
</evidence>
<dbReference type="PANTHER" id="PTHR43042:SF3">
    <property type="entry name" value="RIBOSOMAL RNA LARGE SUBUNIT METHYLTRANSFERASE YWBD-RELATED"/>
    <property type="match status" value="1"/>
</dbReference>
<dbReference type="GO" id="GO:0008168">
    <property type="term" value="F:methyltransferase activity"/>
    <property type="evidence" value="ECO:0007669"/>
    <property type="project" value="UniProtKB-KW"/>
</dbReference>
<evidence type="ECO:0000256" key="4">
    <source>
        <dbReference type="ARBA" id="ARBA00022691"/>
    </source>
</evidence>